<dbReference type="EMBL" id="JABXYM010000002">
    <property type="protein sequence ID" value="MCR6098662.1"/>
    <property type="molecule type" value="Genomic_DNA"/>
</dbReference>
<organism evidence="1 2">
    <name type="scientific">Salipaludibacillus agaradhaerens</name>
    <name type="common">Bacillus agaradhaerens</name>
    <dbReference type="NCBI Taxonomy" id="76935"/>
    <lineage>
        <taxon>Bacteria</taxon>
        <taxon>Bacillati</taxon>
        <taxon>Bacillota</taxon>
        <taxon>Bacilli</taxon>
        <taxon>Bacillales</taxon>
        <taxon>Bacillaceae</taxon>
    </lineage>
</organism>
<evidence type="ECO:0008006" key="3">
    <source>
        <dbReference type="Google" id="ProtNLM"/>
    </source>
</evidence>
<reference evidence="1" key="1">
    <citation type="submission" date="2020-06" db="EMBL/GenBank/DDBJ databases">
        <title>Insight into the genomes of haloalkaliphilic bacilli from Kenyan soda lakes.</title>
        <authorList>
            <person name="Mwirichia R."/>
            <person name="Villamizar G.C."/>
            <person name="Poehlein A."/>
            <person name="Mugweru J."/>
            <person name="Kipnyargis A."/>
            <person name="Kiplimo D."/>
            <person name="Orwa P."/>
            <person name="Daniel R."/>
        </authorList>
    </citation>
    <scope>NUCLEOTIDE SEQUENCE</scope>
    <source>
        <strain evidence="1">B1096_S55</strain>
    </source>
</reference>
<keyword evidence="2" id="KW-1185">Reference proteome</keyword>
<dbReference type="InterPro" id="IPR017853">
    <property type="entry name" value="GH"/>
</dbReference>
<gene>
    <name evidence="1" type="ORF">HXA33_19315</name>
</gene>
<dbReference type="Proteomes" id="UP001057753">
    <property type="component" value="Unassembled WGS sequence"/>
</dbReference>
<proteinExistence type="predicted"/>
<dbReference type="SUPFAM" id="SSF51445">
    <property type="entry name" value="(Trans)glycosidases"/>
    <property type="match status" value="1"/>
</dbReference>
<dbReference type="Gene3D" id="3.20.20.80">
    <property type="entry name" value="Glycosidases"/>
    <property type="match status" value="1"/>
</dbReference>
<accession>A0A9Q4B5G6</accession>
<comment type="caution">
    <text evidence="1">The sequence shown here is derived from an EMBL/GenBank/DDBJ whole genome shotgun (WGS) entry which is preliminary data.</text>
</comment>
<sequence>MIKLILSTIIIIVMICLSPVFIWSLSSERPLDVAIINKTVPDESYREHRSISWLLNHHRFTHSNGQRYTIAEDYIGLKPNEEEETFEITPFPGNLNEKDLIYVADTYGVYQEEVPWYEEEAENDDTPPTLINGGLQLDEWQLIKNAVEQHGTDLVMEFNSFASPTSADVRESVTSFLQVDWSGWIGRYAIDLSTETGEVPQWLISLYEGEENNWDYHGEGFILLNEFTNDVVVLSQENGDVHTSDIRLSFTDKGKDMFDLTVSQPYQNWFDILEPESEEHILASYEWDLADHTKQTLADAGIPATFPAILHHHVNEANVFYFAGDYANMAAIPSFYQAKGFQQLKGLLASEQFSVDTSFFWNTYSPMMTRIFDMAQPDPVNDALTKEEVTSVNQAEHHNISYPARIHENMYEVFKDGEWETLTLKGVNLGMGKPGTFPGEAGIVRDEYDRWLTLIGEMNANAIRIYTLHPPAFYEALYDYNVTAEEPIYLFHGVWIDEEPLEETLDAFDEEIVATFQAEMKKVVDVIHGNAVVPPEPGHASGTYNTDISPYVIGWIIGIEWYPFMVDQMATDYDGLPDYEGDYIYTEEAAPMEIWLAEQFDVLTRYEIEEYASMRPLSYTNWVTTDNLDQPAEPSDQEDMASVDPNTIKVKSDMTEAGMFASYHVYPYYPDFLNLEEKYTEFIDHRGEPNNYAGYLHDLHSAHEMPVLIAEFGIPASRGQTHRNPFGWDQGFISESEQGDILMRLFNDILAEEMLGGLVFTWQDEWFKRTWNTMDYDNPDRRPFWSNAQTNEQQFGLLSFDRLKVKVNGKDDWTDGYRLFEKHDGHMREMVMDHDERYLYIKTQFDSLNDAFWKDHQYEIYLSVREEQGIPIQTHDENDDQPFLADFRLTINGDTEAAFEIAGDYDSFFYDYAGRLDMIDYTENDMENKHNTFHPIRLALNKELTRPDTGETFPFEDYETGELRFGVGDPQDPDYDSLADYYYSEETGILEIRIPWMLLNARDPSQKEFIGDMWEEGIEASMTIDGLDVTAIVANDNATIDHFSDKQSARYTWVNWQLPEYEERLKQSYRMMQQFFESID</sequence>
<protein>
    <recommendedName>
        <fullName evidence="3">Family 2 glycosyl transferase</fullName>
    </recommendedName>
</protein>
<dbReference type="RefSeq" id="WP_257823054.1">
    <property type="nucleotide sequence ID" value="NZ_JABXYM010000002.1"/>
</dbReference>
<evidence type="ECO:0000313" key="2">
    <source>
        <dbReference type="Proteomes" id="UP001057753"/>
    </source>
</evidence>
<dbReference type="AlphaFoldDB" id="A0A9Q4B5G6"/>
<name>A0A9Q4B5G6_SALAG</name>
<evidence type="ECO:0000313" key="1">
    <source>
        <dbReference type="EMBL" id="MCR6098662.1"/>
    </source>
</evidence>